<evidence type="ECO:0008006" key="4">
    <source>
        <dbReference type="Google" id="ProtNLM"/>
    </source>
</evidence>
<comment type="caution">
    <text evidence="2">The sequence shown here is derived from an EMBL/GenBank/DDBJ whole genome shotgun (WGS) entry which is preliminary data.</text>
</comment>
<name>A0ABR8XXM1_9BACL</name>
<sequence>MVNNKKAHERFGTDGDQVKQIIQHIEAEERQASRSNSNAEFGNETDIKKMNQKIRQVKNNK</sequence>
<evidence type="ECO:0000313" key="3">
    <source>
        <dbReference type="Proteomes" id="UP000619101"/>
    </source>
</evidence>
<dbReference type="EMBL" id="JACSPZ010000003">
    <property type="protein sequence ID" value="MBD8036707.1"/>
    <property type="molecule type" value="Genomic_DNA"/>
</dbReference>
<feature type="compositionally biased region" description="Basic residues" evidence="1">
    <location>
        <begin position="50"/>
        <end position="61"/>
    </location>
</feature>
<dbReference type="Proteomes" id="UP000619101">
    <property type="component" value="Unassembled WGS sequence"/>
</dbReference>
<evidence type="ECO:0000313" key="2">
    <source>
        <dbReference type="EMBL" id="MBD8036707.1"/>
    </source>
</evidence>
<protein>
    <recommendedName>
        <fullName evidence="4">Small, acid-soluble spore protein gamma-type</fullName>
    </recommendedName>
</protein>
<gene>
    <name evidence="2" type="ORF">H9635_08130</name>
</gene>
<organism evidence="2 3">
    <name type="scientific">Solibacillus faecavium</name>
    <dbReference type="NCBI Taxonomy" id="2762221"/>
    <lineage>
        <taxon>Bacteria</taxon>
        <taxon>Bacillati</taxon>
        <taxon>Bacillota</taxon>
        <taxon>Bacilli</taxon>
        <taxon>Bacillales</taxon>
        <taxon>Caryophanaceae</taxon>
        <taxon>Solibacillus</taxon>
    </lineage>
</organism>
<reference evidence="2 3" key="1">
    <citation type="submission" date="2020-08" db="EMBL/GenBank/DDBJ databases">
        <title>A Genomic Blueprint of the Chicken Gut Microbiome.</title>
        <authorList>
            <person name="Gilroy R."/>
            <person name="Ravi A."/>
            <person name="Getino M."/>
            <person name="Pursley I."/>
            <person name="Horton D.L."/>
            <person name="Alikhan N.-F."/>
            <person name="Baker D."/>
            <person name="Gharbi K."/>
            <person name="Hall N."/>
            <person name="Watson M."/>
            <person name="Adriaenssens E.M."/>
            <person name="Foster-Nyarko E."/>
            <person name="Jarju S."/>
            <person name="Secka A."/>
            <person name="Antonio M."/>
            <person name="Oren A."/>
            <person name="Chaudhuri R."/>
            <person name="La Ragione R.M."/>
            <person name="Hildebrand F."/>
            <person name="Pallen M.J."/>
        </authorList>
    </citation>
    <scope>NUCLEOTIDE SEQUENCE [LARGE SCALE GENOMIC DNA]</scope>
    <source>
        <strain evidence="2 3">A46</strain>
    </source>
</reference>
<feature type="region of interest" description="Disordered" evidence="1">
    <location>
        <begin position="27"/>
        <end position="61"/>
    </location>
</feature>
<proteinExistence type="predicted"/>
<evidence type="ECO:0000256" key="1">
    <source>
        <dbReference type="SAM" id="MobiDB-lite"/>
    </source>
</evidence>
<keyword evidence="3" id="KW-1185">Reference proteome</keyword>
<dbReference type="RefSeq" id="WP_191699691.1">
    <property type="nucleotide sequence ID" value="NZ_JACSPZ010000003.1"/>
</dbReference>
<accession>A0ABR8XXM1</accession>